<feature type="transmembrane region" description="Helical" evidence="10">
    <location>
        <begin position="376"/>
        <end position="403"/>
    </location>
</feature>
<sequence length="1611" mass="182331">MASHAGDAGGSLEIVPHSGGDMEQQDLPPVDWLRQDSLYRDATRPAHADHHHGQESWVRTLRLAFQCVGILYADLGTSPLYVYSNTFKYGVKHQDDVLGVLSIIIYSFILFTMIKIVFIALHAHDEGDGGTFALYSLISRYAKICLIPNQQAEDEFVLRYKHQTKPSAKLRRAQWMKNFLETNKAAKVSIFFLTIFATALAITDCMLNPPISVLAAVNGLKLRAHLSQDAEVWITVGILVVFFSVQRFGTDKIGYTFAPVVTVWLLLIGGIGIYNVIKYDIGTLRAFNPKFIVDYFRRNKKKGWVSLGEILLCVTGTEALFADLGYFSIRSIQLSSTFGLLPSVLLTYIGQAAYLRKHMDMDISNAFFNSVIDDELLYGPGSLFWPTFILALITAVIGSQAMISCAFATMSHLQALNCFPRVKILRTSSLYSGQLYIPEVNIFLCLSACVVTISFRTTGFIARAHEICVVLVMVITTLLMTIVMLLVWKVNIWWIIIFFIIFMSTELIYTTAVLYKFIHGPYLALTISMVLITIMIVWHYVHVKRYKYELENTVSRDKVRGILERPDLKRVPGIGLIYTELVQGIPPIFPHLIEKIPTIHSVIVFMTVKHLPIPHVEVSERFLFRQVEPKELMVFRCVARYGYRDTLEMANEFVKILVEYLQYYIRDINLYGIGETLRISDYSAHIDSFSREKASGHAIYAEEMLTPIQSFSELTMHPVSMRNMFSHLQTGKLNVEEMQKIEEDQKFVEHEVDNGVIYIMGETELVAKPNANLLKKITVNYVYNFLRKNSRNGEKMLSIPRRQVLKIVIVDVADSEEEEEACFAGGPGVPAAAVQRQDSLYEAATRAGGANQHGQDSWGRTLRLAFQCVGILYGDIGTSPLFVYSSTFRDGVGHPDDLLGALSLIIYSFVLFTVVKYVYIALRANDDGDGGTFALYTLISRHAKVSLIPNEQAEDELVSKHGRDKPPPAATLRAEWMKEMLETNKTVKISLFLITMLATAMVISDAILTPAISVLSAVGGLKEKASFLTTDEIVWITVVILVALFWIQRFGTDKVGYLFAPVILLWLLLIGGVGVYNLIKYDTGALRAFNAKYIIDYFRRNKKKGWVSLGGILLCFTGTEALFADLGYFSIKSIQLSFGFGLVPSVLLAYIGQAAYLRVHPEDVANTFYRSTPISLFWPTFILALAASIIGSQAMISCAFATISHSQTLGCFPRVKILHTSRQYSGQLYIPEVNYLLCLGACLVTISFRTTVIIGEAHGICVVLVMIITTLLLTIVMLLVWKISIWWIIAFFIVFMSTESIYLSAILYRFQHGAYVPVAMSAVLMVVMVVWHYVHVKKYKFELEHSVPRDKVKELLERRDILRVPGIGLFYTELVQGIPPVFPHLIEKIPSIHSVLIFVSMKHLPVPYVDMSERFLFRQVDREEYKVFQCVARYGYRDPFEEAKEFVEKLVEHLQYYIRDVNLYGIGCEPMMMQSSSYRSSHTESFGSYEKPKLKAIYAEEMLTPAESFSEHTRQASGKSKLFTQFQGEKMNITEMMKIQQEQQAILEEMSKGVVYIFGESEVVARPHSSLLKKIVVNYLYSFLKKNSRNGEKMLSIPRRQVLKVGISYEI</sequence>
<feature type="domain" description="K+ potassium transporter integral membrane" evidence="12">
    <location>
        <begin position="63"/>
        <end position="558"/>
    </location>
</feature>
<gene>
    <name evidence="14" type="ORF">U9M48_009814</name>
</gene>
<accession>A0AAQ3SSK9</accession>
<comment type="subcellular location">
    <subcellularLocation>
        <location evidence="1 10">Membrane</location>
        <topology evidence="1 10">Multi-pass membrane protein</topology>
    </subcellularLocation>
</comment>
<evidence type="ECO:0000256" key="10">
    <source>
        <dbReference type="RuleBase" id="RU321113"/>
    </source>
</evidence>
<proteinExistence type="inferred from homology"/>
<dbReference type="PANTHER" id="PTHR30540:SF112">
    <property type="entry name" value="POTASSIUM TRANSPORTER 27"/>
    <property type="match status" value="1"/>
</dbReference>
<feature type="transmembrane region" description="Helical" evidence="10">
    <location>
        <begin position="1287"/>
        <end position="1308"/>
    </location>
</feature>
<dbReference type="EMBL" id="CP144746">
    <property type="protein sequence ID" value="WVZ59704.1"/>
    <property type="molecule type" value="Genomic_DNA"/>
</dbReference>
<evidence type="ECO:0000256" key="1">
    <source>
        <dbReference type="ARBA" id="ARBA00004141"/>
    </source>
</evidence>
<feature type="transmembrane region" description="Helical" evidence="10">
    <location>
        <begin position="492"/>
        <end position="515"/>
    </location>
</feature>
<keyword evidence="6 10" id="KW-0630">Potassium</keyword>
<feature type="transmembrane region" description="Helical" evidence="10">
    <location>
        <begin position="232"/>
        <end position="249"/>
    </location>
</feature>
<feature type="transmembrane region" description="Helical" evidence="10">
    <location>
        <begin position="304"/>
        <end position="322"/>
    </location>
</feature>
<dbReference type="NCBIfam" id="TIGR00794">
    <property type="entry name" value="kup"/>
    <property type="match status" value="2"/>
</dbReference>
<feature type="region of interest" description="Disordered" evidence="11">
    <location>
        <begin position="1"/>
        <end position="23"/>
    </location>
</feature>
<organism evidence="14 15">
    <name type="scientific">Paspalum notatum var. saurae</name>
    <dbReference type="NCBI Taxonomy" id="547442"/>
    <lineage>
        <taxon>Eukaryota</taxon>
        <taxon>Viridiplantae</taxon>
        <taxon>Streptophyta</taxon>
        <taxon>Embryophyta</taxon>
        <taxon>Tracheophyta</taxon>
        <taxon>Spermatophyta</taxon>
        <taxon>Magnoliopsida</taxon>
        <taxon>Liliopsida</taxon>
        <taxon>Poales</taxon>
        <taxon>Poaceae</taxon>
        <taxon>PACMAD clade</taxon>
        <taxon>Panicoideae</taxon>
        <taxon>Andropogonodae</taxon>
        <taxon>Paspaleae</taxon>
        <taxon>Paspalinae</taxon>
        <taxon>Paspalum</taxon>
    </lineage>
</organism>
<dbReference type="InterPro" id="IPR053952">
    <property type="entry name" value="K_trans_C"/>
</dbReference>
<feature type="transmembrane region" description="Helical" evidence="10">
    <location>
        <begin position="898"/>
        <end position="919"/>
    </location>
</feature>
<reference evidence="14 15" key="1">
    <citation type="submission" date="2024-02" db="EMBL/GenBank/DDBJ databases">
        <title>High-quality chromosome-scale genome assembly of Pensacola bahiagrass (Paspalum notatum Flugge var. saurae).</title>
        <authorList>
            <person name="Vega J.M."/>
            <person name="Podio M."/>
            <person name="Orjuela J."/>
            <person name="Siena L.A."/>
            <person name="Pessino S.C."/>
            <person name="Combes M.C."/>
            <person name="Mariac C."/>
            <person name="Albertini E."/>
            <person name="Pupilli F."/>
            <person name="Ortiz J.P.A."/>
            <person name="Leblanc O."/>
        </authorList>
    </citation>
    <scope>NUCLEOTIDE SEQUENCE [LARGE SCALE GENOMIC DNA]</scope>
    <source>
        <strain evidence="14">R1</strain>
        <tissue evidence="14">Leaf</tissue>
    </source>
</reference>
<keyword evidence="15" id="KW-1185">Reference proteome</keyword>
<evidence type="ECO:0000256" key="6">
    <source>
        <dbReference type="ARBA" id="ARBA00022958"/>
    </source>
</evidence>
<feature type="transmembrane region" description="Helical" evidence="10">
    <location>
        <begin position="1314"/>
        <end position="1334"/>
    </location>
</feature>
<keyword evidence="7 10" id="KW-1133">Transmembrane helix</keyword>
<dbReference type="InterPro" id="IPR053951">
    <property type="entry name" value="K_trans_N"/>
</dbReference>
<evidence type="ECO:0000256" key="11">
    <source>
        <dbReference type="SAM" id="MobiDB-lite"/>
    </source>
</evidence>
<feature type="transmembrane region" description="Helical" evidence="10">
    <location>
        <begin position="1233"/>
        <end position="1251"/>
    </location>
</feature>
<feature type="domain" description="K+ potassium transporter C-terminal" evidence="13">
    <location>
        <begin position="1365"/>
        <end position="1611"/>
    </location>
</feature>
<keyword evidence="4 10" id="KW-0633">Potassium transport</keyword>
<feature type="transmembrane region" description="Helical" evidence="10">
    <location>
        <begin position="1136"/>
        <end position="1156"/>
    </location>
</feature>
<feature type="domain" description="K+ potassium transporter C-terminal" evidence="13">
    <location>
        <begin position="572"/>
        <end position="808"/>
    </location>
</feature>
<dbReference type="PANTHER" id="PTHR30540">
    <property type="entry name" value="OSMOTIC STRESS POTASSIUM TRANSPORTER"/>
    <property type="match status" value="1"/>
</dbReference>
<feature type="transmembrane region" description="Helical" evidence="10">
    <location>
        <begin position="1257"/>
        <end position="1280"/>
    </location>
</feature>
<feature type="transmembrane region" description="Helical" evidence="10">
    <location>
        <begin position="522"/>
        <end position="541"/>
    </location>
</feature>
<dbReference type="GO" id="GO:0016020">
    <property type="term" value="C:membrane"/>
    <property type="evidence" value="ECO:0007669"/>
    <property type="project" value="UniProtKB-SubCell"/>
</dbReference>
<feature type="transmembrane region" description="Helical" evidence="10">
    <location>
        <begin position="255"/>
        <end position="277"/>
    </location>
</feature>
<feature type="transmembrane region" description="Helical" evidence="10">
    <location>
        <begin position="467"/>
        <end position="486"/>
    </location>
</feature>
<dbReference type="Pfam" id="PF02705">
    <property type="entry name" value="K_trans"/>
    <property type="match status" value="2"/>
</dbReference>
<evidence type="ECO:0000256" key="7">
    <source>
        <dbReference type="ARBA" id="ARBA00022989"/>
    </source>
</evidence>
<evidence type="ECO:0000259" key="12">
    <source>
        <dbReference type="Pfam" id="PF02705"/>
    </source>
</evidence>
<comment type="caution">
    <text evidence="10">Lacks conserved residue(s) required for the propagation of feature annotation.</text>
</comment>
<evidence type="ECO:0000256" key="8">
    <source>
        <dbReference type="ARBA" id="ARBA00023065"/>
    </source>
</evidence>
<evidence type="ECO:0000256" key="2">
    <source>
        <dbReference type="ARBA" id="ARBA00008440"/>
    </source>
</evidence>
<feature type="transmembrane region" description="Helical" evidence="10">
    <location>
        <begin position="97"/>
        <end position="121"/>
    </location>
</feature>
<feature type="transmembrane region" description="Helical" evidence="10">
    <location>
        <begin position="190"/>
        <end position="220"/>
    </location>
</feature>
<evidence type="ECO:0000256" key="9">
    <source>
        <dbReference type="ARBA" id="ARBA00023136"/>
    </source>
</evidence>
<feature type="transmembrane region" description="Helical" evidence="10">
    <location>
        <begin position="1057"/>
        <end position="1079"/>
    </location>
</feature>
<evidence type="ECO:0000313" key="15">
    <source>
        <dbReference type="Proteomes" id="UP001341281"/>
    </source>
</evidence>
<feature type="transmembrane region" description="Helical" evidence="10">
    <location>
        <begin position="1106"/>
        <end position="1124"/>
    </location>
</feature>
<evidence type="ECO:0000256" key="4">
    <source>
        <dbReference type="ARBA" id="ARBA00022538"/>
    </source>
</evidence>
<feature type="domain" description="K+ potassium transporter integral membrane" evidence="12">
    <location>
        <begin position="864"/>
        <end position="1352"/>
    </location>
</feature>
<keyword evidence="8 10" id="KW-0406">Ion transport</keyword>
<feature type="transmembrane region" description="Helical" evidence="10">
    <location>
        <begin position="1033"/>
        <end position="1050"/>
    </location>
</feature>
<feature type="transmembrane region" description="Helical" evidence="10">
    <location>
        <begin position="1176"/>
        <end position="1203"/>
    </location>
</feature>
<feature type="transmembrane region" description="Helical" evidence="10">
    <location>
        <begin position="334"/>
        <end position="355"/>
    </location>
</feature>
<keyword evidence="9 10" id="KW-0472">Membrane</keyword>
<protein>
    <recommendedName>
        <fullName evidence="10">Potassium transporter</fullName>
    </recommendedName>
</protein>
<keyword evidence="5 10" id="KW-0812">Transmembrane</keyword>
<dbReference type="GO" id="GO:0015079">
    <property type="term" value="F:potassium ion transmembrane transporter activity"/>
    <property type="evidence" value="ECO:0007669"/>
    <property type="project" value="UniProtKB-UniRule"/>
</dbReference>
<evidence type="ECO:0000259" key="13">
    <source>
        <dbReference type="Pfam" id="PF22776"/>
    </source>
</evidence>
<evidence type="ECO:0000256" key="3">
    <source>
        <dbReference type="ARBA" id="ARBA00022448"/>
    </source>
</evidence>
<comment type="function">
    <text evidence="10">Potassium transporter.</text>
</comment>
<dbReference type="Proteomes" id="UP001341281">
    <property type="component" value="Chromosome 02"/>
</dbReference>
<dbReference type="Pfam" id="PF22776">
    <property type="entry name" value="K_trans_C"/>
    <property type="match status" value="2"/>
</dbReference>
<keyword evidence="3" id="KW-0813">Transport</keyword>
<feature type="transmembrane region" description="Helical" evidence="10">
    <location>
        <begin position="989"/>
        <end position="1013"/>
    </location>
</feature>
<feature type="transmembrane region" description="Helical" evidence="10">
    <location>
        <begin position="435"/>
        <end position="455"/>
    </location>
</feature>
<dbReference type="InterPro" id="IPR003855">
    <property type="entry name" value="K+_transporter"/>
</dbReference>
<evidence type="ECO:0000256" key="5">
    <source>
        <dbReference type="ARBA" id="ARBA00022692"/>
    </source>
</evidence>
<evidence type="ECO:0000313" key="14">
    <source>
        <dbReference type="EMBL" id="WVZ59704.1"/>
    </source>
</evidence>
<name>A0AAQ3SSK9_PASNO</name>
<comment type="similarity">
    <text evidence="2 10">Belongs to the HAK/KUP transporter (TC 2.A.72.3) family.</text>
</comment>